<dbReference type="RefSeq" id="WP_246240463.1">
    <property type="nucleotide sequence ID" value="NZ_AP022610.1"/>
</dbReference>
<dbReference type="Proteomes" id="UP000466517">
    <property type="component" value="Chromosome"/>
</dbReference>
<proteinExistence type="predicted"/>
<name>A0A7I7XC94_9MYCO</name>
<protein>
    <submittedName>
        <fullName evidence="2">Uncharacterized protein</fullName>
    </submittedName>
</protein>
<gene>
    <name evidence="2" type="ORF">MMAD_16840</name>
</gene>
<reference evidence="2 3" key="1">
    <citation type="journal article" date="2019" name="Emerg. Microbes Infect.">
        <title>Comprehensive subspecies identification of 175 nontuberculous mycobacteria species based on 7547 genomic profiles.</title>
        <authorList>
            <person name="Matsumoto Y."/>
            <person name="Kinjo T."/>
            <person name="Motooka D."/>
            <person name="Nabeya D."/>
            <person name="Jung N."/>
            <person name="Uechi K."/>
            <person name="Horii T."/>
            <person name="Iida T."/>
            <person name="Fujita J."/>
            <person name="Nakamura S."/>
        </authorList>
    </citation>
    <scope>NUCLEOTIDE SEQUENCE [LARGE SCALE GENOMIC DNA]</scope>
    <source>
        <strain evidence="2 3">JCM 13574</strain>
    </source>
</reference>
<keyword evidence="3" id="KW-1185">Reference proteome</keyword>
<feature type="chain" id="PRO_5029591508" evidence="1">
    <location>
        <begin position="27"/>
        <end position="99"/>
    </location>
</feature>
<dbReference type="KEGG" id="mmag:MMAD_16840"/>
<dbReference type="AlphaFoldDB" id="A0A7I7XC94"/>
<evidence type="ECO:0000256" key="1">
    <source>
        <dbReference type="SAM" id="SignalP"/>
    </source>
</evidence>
<accession>A0A7I7XC94</accession>
<feature type="signal peptide" evidence="1">
    <location>
        <begin position="1"/>
        <end position="26"/>
    </location>
</feature>
<evidence type="ECO:0000313" key="3">
    <source>
        <dbReference type="Proteomes" id="UP000466517"/>
    </source>
</evidence>
<keyword evidence="1" id="KW-0732">Signal</keyword>
<dbReference type="EMBL" id="AP022610">
    <property type="protein sequence ID" value="BBZ27389.1"/>
    <property type="molecule type" value="Genomic_DNA"/>
</dbReference>
<sequence>MGQFTKSWVAGLGMLAVLAAVPTAIATIDTPAISRADVCAGAGGRHVDVGGCTDIARDAAVGVAVADQDDAAAQAAAGQPPCYTPAGVPYYTPGDAPCG</sequence>
<evidence type="ECO:0000313" key="2">
    <source>
        <dbReference type="EMBL" id="BBZ27389.1"/>
    </source>
</evidence>
<organism evidence="2 3">
    <name type="scientific">Mycolicibacterium madagascariense</name>
    <dbReference type="NCBI Taxonomy" id="212765"/>
    <lineage>
        <taxon>Bacteria</taxon>
        <taxon>Bacillati</taxon>
        <taxon>Actinomycetota</taxon>
        <taxon>Actinomycetes</taxon>
        <taxon>Mycobacteriales</taxon>
        <taxon>Mycobacteriaceae</taxon>
        <taxon>Mycolicibacterium</taxon>
    </lineage>
</organism>